<feature type="region of interest" description="Disordered" evidence="1">
    <location>
        <begin position="41"/>
        <end position="71"/>
    </location>
</feature>
<sequence length="649" mass="74704">MKKVTKVVKNQSISMNKTGEIFGLDNRNFKNITSKIQERSKITPLKPSKVLQGRRSHMSQRETISGNNIKSSDISPLNKTAISALATASSQCFRSKNDFPRLLNSSSTDLSRRNRKSLDINARSISPSKLVAKSPIRITKLITNESVSIREASRIKEWASKAKPEIERMWRKTINCANGIEPYNVVFANYSVFIGKGNNAPLIRKLFNSRPWWHVIETKENANFIWTQWKDKQVLEELKCSTSKPQIRNDFDLTPLVCSYKAQIATRVYKSVDIDNLGLQLIRGSNSYVSLRSEKVNPETQRMHNKLENNECLSNKSELLSTMKKYYSAIKSEIYDKIPITFNVSGENDPEYKDFIKVFNKYDSYRGKKKSFQNLWIVKPGEFTNRGQGITVCKNLSEIIAILKPAESKSYILQKYIEKPLLINKRKFDIRCYALVTSINGVIQGYFYLDGYLRTTSTEYTTKDIKNPFIHLTNDAIQKFSTEYGRFENGNKLSYREFQRYLDSHYPEKGINFLSNILPKIRSIIKDTLIASFLKIDPKKRLHSMEILGYDFMIDRKFRPWLIEVNTNPCLELASPLLSSLIPAMVENAFKISVDSIFPAPLGQFLDACPMNRFELIFHQETDGKKFFECLGENANAYFALVQDNLTKE</sequence>
<dbReference type="InterPro" id="IPR004344">
    <property type="entry name" value="TTL/TTLL_fam"/>
</dbReference>
<gene>
    <name evidence="2" type="ORF">SteCoe_12694</name>
</gene>
<feature type="compositionally biased region" description="Polar residues" evidence="1">
    <location>
        <begin position="61"/>
        <end position="71"/>
    </location>
</feature>
<keyword evidence="3" id="KW-1185">Reference proteome</keyword>
<protein>
    <recommendedName>
        <fullName evidence="4">Tubulin--tyrosine ligase-like protein 9</fullName>
    </recommendedName>
</protein>
<dbReference type="SUPFAM" id="SSF56059">
    <property type="entry name" value="Glutathione synthetase ATP-binding domain-like"/>
    <property type="match status" value="1"/>
</dbReference>
<accession>A0A1R2CA82</accession>
<dbReference type="PANTHER" id="PTHR46069:SF1">
    <property type="entry name" value="CHROMOSOME UNDETERMINED SCAFFOLD_125, WHOLE GENOME SHOTGUN SEQUENCE"/>
    <property type="match status" value="1"/>
</dbReference>
<evidence type="ECO:0000313" key="2">
    <source>
        <dbReference type="EMBL" id="OMJ85917.1"/>
    </source>
</evidence>
<dbReference type="Gene3D" id="3.30.470.20">
    <property type="entry name" value="ATP-grasp fold, B domain"/>
    <property type="match status" value="1"/>
</dbReference>
<dbReference type="Proteomes" id="UP000187209">
    <property type="component" value="Unassembled WGS sequence"/>
</dbReference>
<comment type="caution">
    <text evidence="2">The sequence shown here is derived from an EMBL/GenBank/DDBJ whole genome shotgun (WGS) entry which is preliminary data.</text>
</comment>
<name>A0A1R2CA82_9CILI</name>
<dbReference type="Pfam" id="PF03133">
    <property type="entry name" value="TTL"/>
    <property type="match status" value="1"/>
</dbReference>
<reference evidence="2 3" key="1">
    <citation type="submission" date="2016-11" db="EMBL/GenBank/DDBJ databases">
        <title>The macronuclear genome of Stentor coeruleus: a giant cell with tiny introns.</title>
        <authorList>
            <person name="Slabodnick M."/>
            <person name="Ruby J.G."/>
            <person name="Reiff S.B."/>
            <person name="Swart E.C."/>
            <person name="Gosai S."/>
            <person name="Prabakaran S."/>
            <person name="Witkowska E."/>
            <person name="Larue G.E."/>
            <person name="Fisher S."/>
            <person name="Freeman R.M."/>
            <person name="Gunawardena J."/>
            <person name="Chu W."/>
            <person name="Stover N.A."/>
            <person name="Gregory B.D."/>
            <person name="Nowacki M."/>
            <person name="Derisi J."/>
            <person name="Roy S.W."/>
            <person name="Marshall W.F."/>
            <person name="Sood P."/>
        </authorList>
    </citation>
    <scope>NUCLEOTIDE SEQUENCE [LARGE SCALE GENOMIC DNA]</scope>
    <source>
        <strain evidence="2">WM001</strain>
    </source>
</reference>
<organism evidence="2 3">
    <name type="scientific">Stentor coeruleus</name>
    <dbReference type="NCBI Taxonomy" id="5963"/>
    <lineage>
        <taxon>Eukaryota</taxon>
        <taxon>Sar</taxon>
        <taxon>Alveolata</taxon>
        <taxon>Ciliophora</taxon>
        <taxon>Postciliodesmatophora</taxon>
        <taxon>Heterotrichea</taxon>
        <taxon>Heterotrichida</taxon>
        <taxon>Stentoridae</taxon>
        <taxon>Stentor</taxon>
    </lineage>
</organism>
<proteinExistence type="predicted"/>
<dbReference type="PROSITE" id="PS51221">
    <property type="entry name" value="TTL"/>
    <property type="match status" value="1"/>
</dbReference>
<dbReference type="PANTHER" id="PTHR46069">
    <property type="entry name" value="TUBULIN TYROSINE LIGASE"/>
    <property type="match status" value="1"/>
</dbReference>
<evidence type="ECO:0000313" key="3">
    <source>
        <dbReference type="Proteomes" id="UP000187209"/>
    </source>
</evidence>
<dbReference type="EMBL" id="MPUH01000222">
    <property type="protein sequence ID" value="OMJ85917.1"/>
    <property type="molecule type" value="Genomic_DNA"/>
</dbReference>
<evidence type="ECO:0008006" key="4">
    <source>
        <dbReference type="Google" id="ProtNLM"/>
    </source>
</evidence>
<dbReference type="AlphaFoldDB" id="A0A1R2CA82"/>
<evidence type="ECO:0000256" key="1">
    <source>
        <dbReference type="SAM" id="MobiDB-lite"/>
    </source>
</evidence>